<comment type="caution">
    <text evidence="2">The sequence shown here is derived from an EMBL/GenBank/DDBJ whole genome shotgun (WGS) entry which is preliminary data.</text>
</comment>
<organism evidence="2 3">
    <name type="scientific">Petrolisthes cinctipes</name>
    <name type="common">Flat porcelain crab</name>
    <dbReference type="NCBI Taxonomy" id="88211"/>
    <lineage>
        <taxon>Eukaryota</taxon>
        <taxon>Metazoa</taxon>
        <taxon>Ecdysozoa</taxon>
        <taxon>Arthropoda</taxon>
        <taxon>Crustacea</taxon>
        <taxon>Multicrustacea</taxon>
        <taxon>Malacostraca</taxon>
        <taxon>Eumalacostraca</taxon>
        <taxon>Eucarida</taxon>
        <taxon>Decapoda</taxon>
        <taxon>Pleocyemata</taxon>
        <taxon>Anomura</taxon>
        <taxon>Galatheoidea</taxon>
        <taxon>Porcellanidae</taxon>
        <taxon>Petrolisthes</taxon>
    </lineage>
</organism>
<feature type="region of interest" description="Disordered" evidence="1">
    <location>
        <begin position="83"/>
        <end position="112"/>
    </location>
</feature>
<protein>
    <submittedName>
        <fullName evidence="2">Uncharacterized protein</fullName>
    </submittedName>
</protein>
<dbReference type="AlphaFoldDB" id="A0AAE1GBV3"/>
<reference evidence="2" key="1">
    <citation type="submission" date="2023-10" db="EMBL/GenBank/DDBJ databases">
        <title>Genome assemblies of two species of porcelain crab, Petrolisthes cinctipes and Petrolisthes manimaculis (Anomura: Porcellanidae).</title>
        <authorList>
            <person name="Angst P."/>
        </authorList>
    </citation>
    <scope>NUCLEOTIDE SEQUENCE</scope>
    <source>
        <strain evidence="2">PB745_01</strain>
        <tissue evidence="2">Gill</tissue>
    </source>
</reference>
<keyword evidence="3" id="KW-1185">Reference proteome</keyword>
<evidence type="ECO:0000256" key="1">
    <source>
        <dbReference type="SAM" id="MobiDB-lite"/>
    </source>
</evidence>
<proteinExistence type="predicted"/>
<dbReference type="Proteomes" id="UP001286313">
    <property type="component" value="Unassembled WGS sequence"/>
</dbReference>
<accession>A0AAE1GBV3</accession>
<gene>
    <name evidence="2" type="ORF">Pcinc_006302</name>
</gene>
<name>A0AAE1GBV3_PETCI</name>
<evidence type="ECO:0000313" key="3">
    <source>
        <dbReference type="Proteomes" id="UP001286313"/>
    </source>
</evidence>
<dbReference type="EMBL" id="JAWQEG010000464">
    <property type="protein sequence ID" value="KAK3889737.1"/>
    <property type="molecule type" value="Genomic_DNA"/>
</dbReference>
<sequence length="112" mass="11935">MEEGEGQGRGVWKGTTKVCVRQGKGGRRRGWRRFVKLWRIAGDVVDGIEAWSGVLVIRHDVELESGPGGTHGMASGVVELRSLENGPGESHGMVELHSLESGSGATRGLESA</sequence>
<evidence type="ECO:0000313" key="2">
    <source>
        <dbReference type="EMBL" id="KAK3889737.1"/>
    </source>
</evidence>